<keyword evidence="2" id="KW-0378">Hydrolase</keyword>
<evidence type="ECO:0000256" key="1">
    <source>
        <dbReference type="ARBA" id="ARBA00009009"/>
    </source>
</evidence>
<protein>
    <submittedName>
        <fullName evidence="4">Beta-lactamase/transpeptidase-like protein</fullName>
    </submittedName>
</protein>
<keyword evidence="5" id="KW-1185">Reference proteome</keyword>
<dbReference type="AlphaFoldDB" id="A0A9P4MTT7"/>
<name>A0A9P4MTT7_9PLEO</name>
<feature type="domain" description="Beta-lactamase-related" evidence="3">
    <location>
        <begin position="13"/>
        <end position="298"/>
    </location>
</feature>
<dbReference type="InterPro" id="IPR012338">
    <property type="entry name" value="Beta-lactam/transpept-like"/>
</dbReference>
<dbReference type="Pfam" id="PF00144">
    <property type="entry name" value="Beta-lactamase"/>
    <property type="match status" value="1"/>
</dbReference>
<dbReference type="Proteomes" id="UP000799536">
    <property type="component" value="Unassembled WGS sequence"/>
</dbReference>
<reference evidence="4" key="1">
    <citation type="journal article" date="2020" name="Stud. Mycol.">
        <title>101 Dothideomycetes genomes: a test case for predicting lifestyles and emergence of pathogens.</title>
        <authorList>
            <person name="Haridas S."/>
            <person name="Albert R."/>
            <person name="Binder M."/>
            <person name="Bloem J."/>
            <person name="Labutti K."/>
            <person name="Salamov A."/>
            <person name="Andreopoulos B."/>
            <person name="Baker S."/>
            <person name="Barry K."/>
            <person name="Bills G."/>
            <person name="Bluhm B."/>
            <person name="Cannon C."/>
            <person name="Castanera R."/>
            <person name="Culley D."/>
            <person name="Daum C."/>
            <person name="Ezra D."/>
            <person name="Gonzalez J."/>
            <person name="Henrissat B."/>
            <person name="Kuo A."/>
            <person name="Liang C."/>
            <person name="Lipzen A."/>
            <person name="Lutzoni F."/>
            <person name="Magnuson J."/>
            <person name="Mondo S."/>
            <person name="Nolan M."/>
            <person name="Ohm R."/>
            <person name="Pangilinan J."/>
            <person name="Park H.-J."/>
            <person name="Ramirez L."/>
            <person name="Alfaro M."/>
            <person name="Sun H."/>
            <person name="Tritt A."/>
            <person name="Yoshinaga Y."/>
            <person name="Zwiers L.-H."/>
            <person name="Turgeon B."/>
            <person name="Goodwin S."/>
            <person name="Spatafora J."/>
            <person name="Crous P."/>
            <person name="Grigoriev I."/>
        </authorList>
    </citation>
    <scope>NUCLEOTIDE SEQUENCE</scope>
    <source>
        <strain evidence="4">ATCC 74209</strain>
    </source>
</reference>
<dbReference type="Gene3D" id="3.40.710.10">
    <property type="entry name" value="DD-peptidase/beta-lactamase superfamily"/>
    <property type="match status" value="1"/>
</dbReference>
<dbReference type="InterPro" id="IPR050789">
    <property type="entry name" value="Diverse_Enzym_Activities"/>
</dbReference>
<evidence type="ECO:0000256" key="2">
    <source>
        <dbReference type="ARBA" id="ARBA00022801"/>
    </source>
</evidence>
<gene>
    <name evidence="4" type="ORF">GQ43DRAFT_257154</name>
</gene>
<comment type="similarity">
    <text evidence="1">Belongs to the class-A beta-lactamase family.</text>
</comment>
<evidence type="ECO:0000313" key="4">
    <source>
        <dbReference type="EMBL" id="KAF2196445.1"/>
    </source>
</evidence>
<comment type="caution">
    <text evidence="4">The sequence shown here is derived from an EMBL/GenBank/DDBJ whole genome shotgun (WGS) entry which is preliminary data.</text>
</comment>
<dbReference type="GO" id="GO:0016787">
    <property type="term" value="F:hydrolase activity"/>
    <property type="evidence" value="ECO:0007669"/>
    <property type="project" value="UniProtKB-KW"/>
</dbReference>
<dbReference type="PANTHER" id="PTHR43283">
    <property type="entry name" value="BETA-LACTAMASE-RELATED"/>
    <property type="match status" value="1"/>
</dbReference>
<dbReference type="PANTHER" id="PTHR43283:SF17">
    <property type="entry name" value="(LOVD), PUTATIVE (AFU_ORTHOLOGUE AFUA_5G00920)-RELATED"/>
    <property type="match status" value="1"/>
</dbReference>
<evidence type="ECO:0000259" key="3">
    <source>
        <dbReference type="Pfam" id="PF00144"/>
    </source>
</evidence>
<accession>A0A9P4MTT7</accession>
<sequence length="408" mass="44915">MQRFETLLEEATRKGSNGIPGAAVAVIDSKGDYIYKKVSGFSGVAEDAKPLDFDSIFFIASCTKLIASIAALQCVERGLIGLDDPLDNLLPELAQQPIIVPEDPELKSDTQPFTLRPAKNSITLRQLLTHSSGAAYDMMNPVLASWWRSQGRTPGLAPTGDILEEYLMPRLFEAGESWTYGTGLDWAGLLIGRLNKSTLGKFVEENIFKPLEIKSTTWHLLDRLDLAERLMAMSTRSSDGTLKPVTAPIFPTDPVNESGGAGLVSSIDDYKRVLADLLKDHPITLQKETADLLFAPQFPEGSAPLKSLYANGKGAIDSMVGMPESLEGLKINHGLGGLIVLEDIQTNDYYKPKGTLSWMGLPNLLWSINREKRRALFFGTQVLPWGDEKAQKLTRDFETGVWRECDGR</sequence>
<organism evidence="4 5">
    <name type="scientific">Delitschia confertaspora ATCC 74209</name>
    <dbReference type="NCBI Taxonomy" id="1513339"/>
    <lineage>
        <taxon>Eukaryota</taxon>
        <taxon>Fungi</taxon>
        <taxon>Dikarya</taxon>
        <taxon>Ascomycota</taxon>
        <taxon>Pezizomycotina</taxon>
        <taxon>Dothideomycetes</taxon>
        <taxon>Pleosporomycetidae</taxon>
        <taxon>Pleosporales</taxon>
        <taxon>Delitschiaceae</taxon>
        <taxon>Delitschia</taxon>
    </lineage>
</organism>
<dbReference type="InterPro" id="IPR001466">
    <property type="entry name" value="Beta-lactam-related"/>
</dbReference>
<dbReference type="EMBL" id="ML994387">
    <property type="protein sequence ID" value="KAF2196445.1"/>
    <property type="molecule type" value="Genomic_DNA"/>
</dbReference>
<dbReference type="OrthoDB" id="428260at2759"/>
<evidence type="ECO:0000313" key="5">
    <source>
        <dbReference type="Proteomes" id="UP000799536"/>
    </source>
</evidence>
<dbReference type="SUPFAM" id="SSF56601">
    <property type="entry name" value="beta-lactamase/transpeptidase-like"/>
    <property type="match status" value="1"/>
</dbReference>
<proteinExistence type="inferred from homology"/>